<dbReference type="InterPro" id="IPR016161">
    <property type="entry name" value="Ald_DH/histidinol_DH"/>
</dbReference>
<sequence length="500" mass="53778">MKTTLSQATLNFLQQPLGSFINGKVITTKTQESLEIFNPATGLAIASVPICSKQDLEEAVQCAHESFIDGRWANMRPAERERVLYKLSELLIEHQETLAQLETLNQGKCIRMARAIEVGSTAEYIRYIAGWCTKITGDTFDISIPSSSTDFTSYTKRSPIGVVGAIAPWNFPLSIAAWKSVPALAAGCSVVLKPAQETPLTALFLAKLAIEAGVPKGVFNVLVGADGDIGQQLVEHPTIRKVTFTGSTAVGKKVGKAAVEHMAHFSLELGGKNPMIIMDDIPIKQAVDGIMIGAFLNSGQVCAAASRIYLHENIYEEVKTELSKVIKNLVVGDGLDEKTQISPVVSAKQQASIKAHIAKAKAEGATILSGAIPEDSTGFYIPPTIITDIKPSARILVDEVFGPVVALIPFKETQEVIKLANETEYGLAASIWTHNLNEAMQIVPKIEAGTVWVNAHVLIDPAMPFGGVKQSGIGREFGKTAVESFTELKSVCIAYPKLPQ</sequence>
<dbReference type="InterPro" id="IPR015590">
    <property type="entry name" value="Aldehyde_DH_dom"/>
</dbReference>
<keyword evidence="6" id="KW-1185">Reference proteome</keyword>
<accession>A0ABY3X3K6</accession>
<dbReference type="PANTHER" id="PTHR11699">
    <property type="entry name" value="ALDEHYDE DEHYDROGENASE-RELATED"/>
    <property type="match status" value="1"/>
</dbReference>
<dbReference type="Pfam" id="PF00171">
    <property type="entry name" value="Aldedh"/>
    <property type="match status" value="1"/>
</dbReference>
<evidence type="ECO:0000313" key="6">
    <source>
        <dbReference type="Proteomes" id="UP000829542"/>
    </source>
</evidence>
<dbReference type="PROSITE" id="PS00687">
    <property type="entry name" value="ALDEHYDE_DEHYDR_GLU"/>
    <property type="match status" value="1"/>
</dbReference>
<dbReference type="Gene3D" id="3.40.309.10">
    <property type="entry name" value="Aldehyde Dehydrogenase, Chain A, domain 2"/>
    <property type="match status" value="1"/>
</dbReference>
<protein>
    <submittedName>
        <fullName evidence="5">Aldehyde dehydrogenase family protein</fullName>
    </submittedName>
</protein>
<feature type="active site" evidence="2">
    <location>
        <position position="268"/>
    </location>
</feature>
<dbReference type="SUPFAM" id="SSF53720">
    <property type="entry name" value="ALDH-like"/>
    <property type="match status" value="1"/>
</dbReference>
<dbReference type="RefSeq" id="WP_242153016.1">
    <property type="nucleotide sequence ID" value="NZ_CP093379.1"/>
</dbReference>
<dbReference type="InterPro" id="IPR029510">
    <property type="entry name" value="Ald_DH_CS_GLU"/>
</dbReference>
<dbReference type="InterPro" id="IPR016160">
    <property type="entry name" value="Ald_DH_CS_CYS"/>
</dbReference>
<evidence type="ECO:0000256" key="2">
    <source>
        <dbReference type="PROSITE-ProRule" id="PRU10007"/>
    </source>
</evidence>
<evidence type="ECO:0000313" key="5">
    <source>
        <dbReference type="EMBL" id="UNM97463.1"/>
    </source>
</evidence>
<gene>
    <name evidence="5" type="ORF">MMG00_06365</name>
</gene>
<reference evidence="5 6" key="1">
    <citation type="submission" date="2022-03" db="EMBL/GenBank/DDBJ databases">
        <title>Ignatzschineria rhizosphaerae HR5S32.</title>
        <authorList>
            <person name="Sun J.Q."/>
            <person name="Feng J.Y."/>
        </authorList>
    </citation>
    <scope>NUCLEOTIDE SEQUENCE [LARGE SCALE GENOMIC DNA]</scope>
    <source>
        <strain evidence="5 6">HR5S32</strain>
    </source>
</reference>
<name>A0ABY3X3K6_9GAMM</name>
<evidence type="ECO:0000256" key="1">
    <source>
        <dbReference type="ARBA" id="ARBA00023002"/>
    </source>
</evidence>
<dbReference type="InterPro" id="IPR016163">
    <property type="entry name" value="Ald_DH_C"/>
</dbReference>
<dbReference type="EMBL" id="CP093379">
    <property type="protein sequence ID" value="UNM97463.1"/>
    <property type="molecule type" value="Genomic_DNA"/>
</dbReference>
<dbReference type="Proteomes" id="UP000829542">
    <property type="component" value="Chromosome"/>
</dbReference>
<dbReference type="Gene3D" id="3.40.605.10">
    <property type="entry name" value="Aldehyde Dehydrogenase, Chain A, domain 1"/>
    <property type="match status" value="1"/>
</dbReference>
<feature type="domain" description="Aldehyde dehydrogenase" evidence="4">
    <location>
        <begin position="29"/>
        <end position="491"/>
    </location>
</feature>
<dbReference type="PROSITE" id="PS00070">
    <property type="entry name" value="ALDEHYDE_DEHYDR_CYS"/>
    <property type="match status" value="1"/>
</dbReference>
<evidence type="ECO:0000259" key="4">
    <source>
        <dbReference type="Pfam" id="PF00171"/>
    </source>
</evidence>
<keyword evidence="1 3" id="KW-0560">Oxidoreductase</keyword>
<organism evidence="5 6">
    <name type="scientific">Ignatzschineria rhizosphaerae</name>
    <dbReference type="NCBI Taxonomy" id="2923279"/>
    <lineage>
        <taxon>Bacteria</taxon>
        <taxon>Pseudomonadati</taxon>
        <taxon>Pseudomonadota</taxon>
        <taxon>Gammaproteobacteria</taxon>
        <taxon>Cardiobacteriales</taxon>
        <taxon>Ignatzschineriaceae</taxon>
        <taxon>Ignatzschineria</taxon>
    </lineage>
</organism>
<comment type="similarity">
    <text evidence="3">Belongs to the aldehyde dehydrogenase family.</text>
</comment>
<dbReference type="InterPro" id="IPR016162">
    <property type="entry name" value="Ald_DH_N"/>
</dbReference>
<evidence type="ECO:0000256" key="3">
    <source>
        <dbReference type="RuleBase" id="RU003345"/>
    </source>
</evidence>
<proteinExistence type="inferred from homology"/>